<dbReference type="Ensembl" id="ENSNMLT00000024381.1">
    <property type="protein sequence ID" value="ENSNMLP00000021748.1"/>
    <property type="gene ID" value="ENSNMLG00000014098.1"/>
</dbReference>
<evidence type="ECO:0000256" key="10">
    <source>
        <dbReference type="ARBA" id="ARBA00023242"/>
    </source>
</evidence>
<dbReference type="InterPro" id="IPR036236">
    <property type="entry name" value="Znf_C2H2_sf"/>
</dbReference>
<dbReference type="FunFam" id="3.30.160.60:FF:001480">
    <property type="entry name" value="Si:cabz01071911.3"/>
    <property type="match status" value="1"/>
</dbReference>
<keyword evidence="7" id="KW-0805">Transcription regulation</keyword>
<evidence type="ECO:0000256" key="4">
    <source>
        <dbReference type="ARBA" id="ARBA00022737"/>
    </source>
</evidence>
<evidence type="ECO:0000313" key="14">
    <source>
        <dbReference type="Ensembl" id="ENSNMLP00000021748.1"/>
    </source>
</evidence>
<dbReference type="PROSITE" id="PS50157">
    <property type="entry name" value="ZINC_FINGER_C2H2_2"/>
    <property type="match status" value="4"/>
</dbReference>
<evidence type="ECO:0000256" key="11">
    <source>
        <dbReference type="PROSITE-ProRule" id="PRU00042"/>
    </source>
</evidence>
<dbReference type="InterPro" id="IPR050331">
    <property type="entry name" value="Zinc_finger"/>
</dbReference>
<feature type="compositionally biased region" description="Polar residues" evidence="12">
    <location>
        <begin position="112"/>
        <end position="133"/>
    </location>
</feature>
<keyword evidence="10" id="KW-0539">Nucleus</keyword>
<dbReference type="Proteomes" id="UP000694523">
    <property type="component" value="Unplaced"/>
</dbReference>
<dbReference type="SUPFAM" id="SSF57667">
    <property type="entry name" value="beta-beta-alpha zinc fingers"/>
    <property type="match status" value="2"/>
</dbReference>
<dbReference type="InterPro" id="IPR013087">
    <property type="entry name" value="Znf_C2H2_type"/>
</dbReference>
<feature type="region of interest" description="Disordered" evidence="12">
    <location>
        <begin position="109"/>
        <end position="152"/>
    </location>
</feature>
<organism evidence="14 15">
    <name type="scientific">Neogobius melanostomus</name>
    <name type="common">round goby</name>
    <dbReference type="NCBI Taxonomy" id="47308"/>
    <lineage>
        <taxon>Eukaryota</taxon>
        <taxon>Metazoa</taxon>
        <taxon>Chordata</taxon>
        <taxon>Craniata</taxon>
        <taxon>Vertebrata</taxon>
        <taxon>Euteleostomi</taxon>
        <taxon>Actinopterygii</taxon>
        <taxon>Neopterygii</taxon>
        <taxon>Teleostei</taxon>
        <taxon>Neoteleostei</taxon>
        <taxon>Acanthomorphata</taxon>
        <taxon>Gobiaria</taxon>
        <taxon>Gobiiformes</taxon>
        <taxon>Gobioidei</taxon>
        <taxon>Gobiidae</taxon>
        <taxon>Benthophilinae</taxon>
        <taxon>Neogobiini</taxon>
        <taxon>Neogobius</taxon>
    </lineage>
</organism>
<evidence type="ECO:0000256" key="1">
    <source>
        <dbReference type="ARBA" id="ARBA00004123"/>
    </source>
</evidence>
<evidence type="ECO:0000256" key="6">
    <source>
        <dbReference type="ARBA" id="ARBA00022833"/>
    </source>
</evidence>
<dbReference type="PROSITE" id="PS00028">
    <property type="entry name" value="ZINC_FINGER_C2H2_1"/>
    <property type="match status" value="3"/>
</dbReference>
<feature type="domain" description="C2H2-type" evidence="13">
    <location>
        <begin position="236"/>
        <end position="266"/>
    </location>
</feature>
<evidence type="ECO:0000256" key="5">
    <source>
        <dbReference type="ARBA" id="ARBA00022771"/>
    </source>
</evidence>
<dbReference type="Pfam" id="PF00096">
    <property type="entry name" value="zf-C2H2"/>
    <property type="match status" value="1"/>
</dbReference>
<dbReference type="FunFam" id="3.30.160.60:FF:001498">
    <property type="entry name" value="Zinc finger protein 404"/>
    <property type="match status" value="1"/>
</dbReference>
<evidence type="ECO:0000259" key="13">
    <source>
        <dbReference type="PROSITE" id="PS50157"/>
    </source>
</evidence>
<dbReference type="GO" id="GO:0010468">
    <property type="term" value="P:regulation of gene expression"/>
    <property type="evidence" value="ECO:0007669"/>
    <property type="project" value="TreeGrafter"/>
</dbReference>
<keyword evidence="4" id="KW-0677">Repeat</keyword>
<dbReference type="PANTHER" id="PTHR16515">
    <property type="entry name" value="PR DOMAIN ZINC FINGER PROTEIN"/>
    <property type="match status" value="1"/>
</dbReference>
<reference evidence="14" key="2">
    <citation type="submission" date="2025-09" db="UniProtKB">
        <authorList>
            <consortium name="Ensembl"/>
        </authorList>
    </citation>
    <scope>IDENTIFICATION</scope>
</reference>
<dbReference type="Pfam" id="PF13465">
    <property type="entry name" value="zf-H2C2_2"/>
    <property type="match status" value="1"/>
</dbReference>
<proteinExistence type="inferred from homology"/>
<keyword evidence="6" id="KW-0862">Zinc</keyword>
<name>A0A8C6WPD5_9GOBI</name>
<feature type="compositionally biased region" description="Basic and acidic residues" evidence="12">
    <location>
        <begin position="135"/>
        <end position="148"/>
    </location>
</feature>
<keyword evidence="3" id="KW-0479">Metal-binding</keyword>
<reference evidence="14" key="1">
    <citation type="submission" date="2025-08" db="UniProtKB">
        <authorList>
            <consortium name="Ensembl"/>
        </authorList>
    </citation>
    <scope>IDENTIFICATION</scope>
</reference>
<feature type="domain" description="C2H2-type" evidence="13">
    <location>
        <begin position="152"/>
        <end position="179"/>
    </location>
</feature>
<feature type="domain" description="C2H2-type" evidence="13">
    <location>
        <begin position="208"/>
        <end position="235"/>
    </location>
</feature>
<dbReference type="Gene3D" id="3.30.160.60">
    <property type="entry name" value="Classic Zinc Finger"/>
    <property type="match status" value="4"/>
</dbReference>
<dbReference type="PANTHER" id="PTHR16515:SF49">
    <property type="entry name" value="GASTRULA ZINC FINGER PROTEIN XLCGF49.1-LIKE-RELATED"/>
    <property type="match status" value="1"/>
</dbReference>
<dbReference type="FunFam" id="3.30.160.60:FF:002343">
    <property type="entry name" value="Zinc finger protein 33A"/>
    <property type="match status" value="2"/>
</dbReference>
<accession>A0A8C6WPD5</accession>
<evidence type="ECO:0000256" key="12">
    <source>
        <dbReference type="SAM" id="MobiDB-lite"/>
    </source>
</evidence>
<feature type="region of interest" description="Disordered" evidence="12">
    <location>
        <begin position="28"/>
        <end position="63"/>
    </location>
</feature>
<dbReference type="GO" id="GO:0003677">
    <property type="term" value="F:DNA binding"/>
    <property type="evidence" value="ECO:0007669"/>
    <property type="project" value="UniProtKB-KW"/>
</dbReference>
<keyword evidence="8" id="KW-0238">DNA-binding</keyword>
<dbReference type="GO" id="GO:0005634">
    <property type="term" value="C:nucleus"/>
    <property type="evidence" value="ECO:0007669"/>
    <property type="project" value="UniProtKB-SubCell"/>
</dbReference>
<feature type="domain" description="C2H2-type" evidence="13">
    <location>
        <begin position="180"/>
        <end position="207"/>
    </location>
</feature>
<evidence type="ECO:0000256" key="7">
    <source>
        <dbReference type="ARBA" id="ARBA00023015"/>
    </source>
</evidence>
<dbReference type="AlphaFoldDB" id="A0A8C6WPD5"/>
<keyword evidence="15" id="KW-1185">Reference proteome</keyword>
<evidence type="ECO:0000256" key="9">
    <source>
        <dbReference type="ARBA" id="ARBA00023163"/>
    </source>
</evidence>
<evidence type="ECO:0000256" key="2">
    <source>
        <dbReference type="ARBA" id="ARBA00006991"/>
    </source>
</evidence>
<protein>
    <recommendedName>
        <fullName evidence="13">C2H2-type domain-containing protein</fullName>
    </recommendedName>
</protein>
<keyword evidence="9" id="KW-0804">Transcription</keyword>
<evidence type="ECO:0000256" key="3">
    <source>
        <dbReference type="ARBA" id="ARBA00022723"/>
    </source>
</evidence>
<sequence length="286" mass="32543">MSKVQTLRALVIERLAAAAEDISVLFERATAEDEEELSRSEDENQRRQRLLDQALSRRVLMNPGLNQDFTETAWIKQEPEEQPGPESSAVCVKSEEPPLEQLMETQADEENYNQVQSRNRSTKLSSNNKSAPETTVHKEDKSGPDGADKKKHQCSVCNKTCRQKIDLQRHIRVHTGEKPYSCPTCEKTFTRKCNLDVHRRTHTGEKPYGCPVCQKAFTQKGNLDTHRRTHTGEKPFACPVCKKTFKTFTTKCTLNAHRRTHTGEKSLTAAPYVRNPLVMNVLSKHI</sequence>
<evidence type="ECO:0000313" key="15">
    <source>
        <dbReference type="Proteomes" id="UP000694523"/>
    </source>
</evidence>
<feature type="compositionally biased region" description="Basic and acidic residues" evidence="12">
    <location>
        <begin position="37"/>
        <end position="50"/>
    </location>
</feature>
<comment type="similarity">
    <text evidence="2">Belongs to the krueppel C2H2-type zinc-finger protein family.</text>
</comment>
<comment type="subcellular location">
    <subcellularLocation>
        <location evidence="1">Nucleus</location>
    </subcellularLocation>
</comment>
<evidence type="ECO:0000256" key="8">
    <source>
        <dbReference type="ARBA" id="ARBA00023125"/>
    </source>
</evidence>
<dbReference type="SMART" id="SM00355">
    <property type="entry name" value="ZnF_C2H2"/>
    <property type="match status" value="4"/>
</dbReference>
<dbReference type="GO" id="GO:0008270">
    <property type="term" value="F:zinc ion binding"/>
    <property type="evidence" value="ECO:0007669"/>
    <property type="project" value="UniProtKB-KW"/>
</dbReference>
<keyword evidence="5 11" id="KW-0863">Zinc-finger</keyword>